<gene>
    <name evidence="1" type="ORF">B4135_1592</name>
</gene>
<comment type="caution">
    <text evidence="1">The sequence shown here is derived from an EMBL/GenBank/DDBJ whole genome shotgun (WGS) entry which is preliminary data.</text>
</comment>
<protein>
    <submittedName>
        <fullName evidence="1">Uncharacterized protein</fullName>
    </submittedName>
</protein>
<proteinExistence type="predicted"/>
<name>A0A150MBX9_9BACI</name>
<accession>A0A150MBX9</accession>
<dbReference type="STRING" id="301148.B4135_1592"/>
<sequence>MQIHYPVRQKGKGCSFKRHARQDVMLGRSGGDNRRNGGLGTAFLVMGRRKWQTDYLPGREVDFDKLIRKVRIWQSEYLPGHPAGFLSAKKDVRDFNPPLSAKASAGPCRA</sequence>
<organism evidence="1 2">
    <name type="scientific">Caldibacillus debilis</name>
    <dbReference type="NCBI Taxonomy" id="301148"/>
    <lineage>
        <taxon>Bacteria</taxon>
        <taxon>Bacillati</taxon>
        <taxon>Bacillota</taxon>
        <taxon>Bacilli</taxon>
        <taxon>Bacillales</taxon>
        <taxon>Bacillaceae</taxon>
        <taxon>Caldibacillus</taxon>
    </lineage>
</organism>
<dbReference type="Proteomes" id="UP000075683">
    <property type="component" value="Unassembled WGS sequence"/>
</dbReference>
<dbReference type="AlphaFoldDB" id="A0A150MBX9"/>
<reference evidence="1 2" key="1">
    <citation type="submission" date="2016-01" db="EMBL/GenBank/DDBJ databases">
        <title>Draft Genome Sequences of Seven Thermophilic Sporeformers Isolated from Foods.</title>
        <authorList>
            <person name="Berendsen E.M."/>
            <person name="Wells-Bennik M.H."/>
            <person name="Krawcyk A.O."/>
            <person name="De Jong A."/>
            <person name="Holsappel S."/>
            <person name="Eijlander R.T."/>
            <person name="Kuipers O.P."/>
        </authorList>
    </citation>
    <scope>NUCLEOTIDE SEQUENCE [LARGE SCALE GENOMIC DNA]</scope>
    <source>
        <strain evidence="1 2">B4135</strain>
    </source>
</reference>
<evidence type="ECO:0000313" key="1">
    <source>
        <dbReference type="EMBL" id="KYD21966.1"/>
    </source>
</evidence>
<evidence type="ECO:0000313" key="2">
    <source>
        <dbReference type="Proteomes" id="UP000075683"/>
    </source>
</evidence>
<dbReference type="EMBL" id="LQYT01000016">
    <property type="protein sequence ID" value="KYD21966.1"/>
    <property type="molecule type" value="Genomic_DNA"/>
</dbReference>